<proteinExistence type="predicted"/>
<evidence type="ECO:0000313" key="2">
    <source>
        <dbReference type="EMBL" id="MTV41745.1"/>
    </source>
</evidence>
<dbReference type="EMBL" id="WNKY01000067">
    <property type="protein sequence ID" value="MTV41745.1"/>
    <property type="molecule type" value="Genomic_DNA"/>
</dbReference>
<gene>
    <name evidence="2" type="ORF">GM676_29760</name>
</gene>
<comment type="caution">
    <text evidence="2">The sequence shown here is derived from an EMBL/GenBank/DDBJ whole genome shotgun (WGS) entry which is preliminary data.</text>
</comment>
<keyword evidence="3" id="KW-1185">Reference proteome</keyword>
<evidence type="ECO:0000256" key="1">
    <source>
        <dbReference type="SAM" id="MobiDB-lite"/>
    </source>
</evidence>
<protein>
    <submittedName>
        <fullName evidence="2">Uncharacterized protein</fullName>
    </submittedName>
</protein>
<dbReference type="AlphaFoldDB" id="A0A6L6PU17"/>
<name>A0A6L6PU17_9BURK</name>
<accession>A0A6L6PU17</accession>
<reference evidence="2 3" key="1">
    <citation type="submission" date="2019-11" db="EMBL/GenBank/DDBJ databases">
        <title>Type strains purchased from KCTC, JCM and DSMZ.</title>
        <authorList>
            <person name="Lu H."/>
        </authorList>
    </citation>
    <scope>NUCLEOTIDE SEQUENCE [LARGE SCALE GENOMIC DNA]</scope>
    <source>
        <strain evidence="2 3">KCTC 22382</strain>
    </source>
</reference>
<dbReference type="RefSeq" id="WP_155468112.1">
    <property type="nucleotide sequence ID" value="NZ_WNKY01000067.1"/>
</dbReference>
<feature type="compositionally biased region" description="Basic and acidic residues" evidence="1">
    <location>
        <begin position="108"/>
        <end position="119"/>
    </location>
</feature>
<feature type="region of interest" description="Disordered" evidence="1">
    <location>
        <begin position="94"/>
        <end position="119"/>
    </location>
</feature>
<sequence>MPDMTLHGAGINNHMPVSVYPPYPPPASTTPEQAFAHHMQEHYGVQMDAYSQTGLTHQAHQFAASHGCHDPASLAGLHQQLMAVLHENTLLRQKLGGESTESAAKPPESQKLKEARERHEADLHEMKELAKLEDQLAAAKMEAKKQKEHRDWILQNL</sequence>
<organism evidence="2 3">
    <name type="scientific">Duganella radicis</name>
    <dbReference type="NCBI Taxonomy" id="551988"/>
    <lineage>
        <taxon>Bacteria</taxon>
        <taxon>Pseudomonadati</taxon>
        <taxon>Pseudomonadota</taxon>
        <taxon>Betaproteobacteria</taxon>
        <taxon>Burkholderiales</taxon>
        <taxon>Oxalobacteraceae</taxon>
        <taxon>Telluria group</taxon>
        <taxon>Duganella</taxon>
    </lineage>
</organism>
<evidence type="ECO:0000313" key="3">
    <source>
        <dbReference type="Proteomes" id="UP000475582"/>
    </source>
</evidence>
<dbReference type="Proteomes" id="UP000475582">
    <property type="component" value="Unassembled WGS sequence"/>
</dbReference>